<dbReference type="AlphaFoldDB" id="A0A1Y1S2C2"/>
<evidence type="ECO:0000313" key="1">
    <source>
        <dbReference type="EMBL" id="ORC37225.1"/>
    </source>
</evidence>
<dbReference type="EMBL" id="MWQY01000003">
    <property type="protein sequence ID" value="ORC37225.1"/>
    <property type="molecule type" value="Genomic_DNA"/>
</dbReference>
<dbReference type="InterPro" id="IPR051910">
    <property type="entry name" value="ComF/GntX_DNA_util-trans"/>
</dbReference>
<dbReference type="PANTHER" id="PTHR47505">
    <property type="entry name" value="DNA UTILIZATION PROTEIN YHGH"/>
    <property type="match status" value="1"/>
</dbReference>
<accession>A0A1Y1S2C2</accession>
<keyword evidence="2" id="KW-1185">Reference proteome</keyword>
<protein>
    <recommendedName>
        <fullName evidence="3">Phosphoribosyltransferase domain-containing protein</fullName>
    </recommendedName>
</protein>
<dbReference type="STRING" id="1963862.B4O97_03280"/>
<name>A0A1Y1S2C2_9SPIO</name>
<reference evidence="1 2" key="1">
    <citation type="submission" date="2017-03" db="EMBL/GenBank/DDBJ databases">
        <title>Draft Genome sequence of Marispirochaeta sp. strain JC444.</title>
        <authorList>
            <person name="Shivani Y."/>
            <person name="Subhash Y."/>
            <person name="Sasikala C."/>
            <person name="Ramana C."/>
        </authorList>
    </citation>
    <scope>NUCLEOTIDE SEQUENCE [LARGE SCALE GENOMIC DNA]</scope>
    <source>
        <strain evidence="1 2">JC444</strain>
    </source>
</reference>
<dbReference type="InterPro" id="IPR029057">
    <property type="entry name" value="PRTase-like"/>
</dbReference>
<sequence>MNCREQENPGPPGRGIFYYRGAARVLLQRYKFDGIKSLSGILAEEILRDLTAEEKQALIVPVPSGRKSRRRNGWGHMEQVTARLRDQGLAVCPQLLVRSAGKEQKKLNRKAREANSRSVFHYTGKKTCQSIVLLDDIRTTGASIRAASAAIEGGGSRVMVWIVFAID</sequence>
<comment type="caution">
    <text evidence="1">The sequence shown here is derived from an EMBL/GenBank/DDBJ whole genome shotgun (WGS) entry which is preliminary data.</text>
</comment>
<gene>
    <name evidence="1" type="ORF">B4O97_03280</name>
</gene>
<dbReference type="PANTHER" id="PTHR47505:SF1">
    <property type="entry name" value="DNA UTILIZATION PROTEIN YHGH"/>
    <property type="match status" value="1"/>
</dbReference>
<organism evidence="1 2">
    <name type="scientific">Marispirochaeta aestuarii</name>
    <dbReference type="NCBI Taxonomy" id="1963862"/>
    <lineage>
        <taxon>Bacteria</taxon>
        <taxon>Pseudomonadati</taxon>
        <taxon>Spirochaetota</taxon>
        <taxon>Spirochaetia</taxon>
        <taxon>Spirochaetales</taxon>
        <taxon>Spirochaetaceae</taxon>
        <taxon>Marispirochaeta</taxon>
    </lineage>
</organism>
<dbReference type="SUPFAM" id="SSF53271">
    <property type="entry name" value="PRTase-like"/>
    <property type="match status" value="1"/>
</dbReference>
<dbReference type="OrthoDB" id="9779910at2"/>
<dbReference type="Gene3D" id="3.40.50.2020">
    <property type="match status" value="1"/>
</dbReference>
<evidence type="ECO:0000313" key="2">
    <source>
        <dbReference type="Proteomes" id="UP000192343"/>
    </source>
</evidence>
<dbReference type="Proteomes" id="UP000192343">
    <property type="component" value="Unassembled WGS sequence"/>
</dbReference>
<proteinExistence type="predicted"/>
<dbReference type="RefSeq" id="WP_083048294.1">
    <property type="nucleotide sequence ID" value="NZ_MWQY01000003.1"/>
</dbReference>
<evidence type="ECO:0008006" key="3">
    <source>
        <dbReference type="Google" id="ProtNLM"/>
    </source>
</evidence>